<evidence type="ECO:0000256" key="1">
    <source>
        <dbReference type="ARBA" id="ARBA00023125"/>
    </source>
</evidence>
<dbReference type="EMBL" id="NMVI01000027">
    <property type="protein sequence ID" value="OYN84644.1"/>
    <property type="molecule type" value="Genomic_DNA"/>
</dbReference>
<proteinExistence type="predicted"/>
<name>A0A255DZD0_9ACTN</name>
<gene>
    <name evidence="5" type="ORF">CGZ92_12490</name>
</gene>
<dbReference type="InterPro" id="IPR024412">
    <property type="entry name" value="Lsr2_dim_dom"/>
</dbReference>
<dbReference type="InterPro" id="IPR055370">
    <property type="entry name" value="Lsr2_DNA-bd"/>
</dbReference>
<dbReference type="GO" id="GO:0003677">
    <property type="term" value="F:DNA binding"/>
    <property type="evidence" value="ECO:0007669"/>
    <property type="project" value="UniProtKB-KW"/>
</dbReference>
<dbReference type="Gene3D" id="4.10.320.10">
    <property type="entry name" value="E3-binding domain"/>
    <property type="match status" value="1"/>
</dbReference>
<dbReference type="AlphaFoldDB" id="A0A255DZD0"/>
<comment type="caution">
    <text evidence="5">The sequence shown here is derived from an EMBL/GenBank/DDBJ whole genome shotgun (WGS) entry which is preliminary data.</text>
</comment>
<feature type="region of interest" description="Disordered" evidence="2">
    <location>
        <begin position="56"/>
        <end position="81"/>
    </location>
</feature>
<evidence type="ECO:0000256" key="2">
    <source>
        <dbReference type="SAM" id="MobiDB-lite"/>
    </source>
</evidence>
<accession>A0A255DZD0</accession>
<dbReference type="Gene3D" id="3.30.60.230">
    <property type="entry name" value="Lsr2, dimerization domain"/>
    <property type="match status" value="1"/>
</dbReference>
<feature type="domain" description="Lsr2 DNA-binding" evidence="4">
    <location>
        <begin position="82"/>
        <end position="110"/>
    </location>
</feature>
<dbReference type="RefSeq" id="WP_094451706.1">
    <property type="nucleotide sequence ID" value="NZ_NMVI01000027.1"/>
</dbReference>
<dbReference type="GO" id="GO:0016746">
    <property type="term" value="F:acyltransferase activity"/>
    <property type="evidence" value="ECO:0007669"/>
    <property type="project" value="InterPro"/>
</dbReference>
<protein>
    <recommendedName>
        <fullName evidence="7">Lsr2 family protein</fullName>
    </recommendedName>
</protein>
<evidence type="ECO:0000313" key="5">
    <source>
        <dbReference type="EMBL" id="OYN84644.1"/>
    </source>
</evidence>
<dbReference type="InterPro" id="IPR042261">
    <property type="entry name" value="Lsr2-like_dimerization"/>
</dbReference>
<evidence type="ECO:0000313" key="6">
    <source>
        <dbReference type="Proteomes" id="UP000216533"/>
    </source>
</evidence>
<dbReference type="Proteomes" id="UP000216533">
    <property type="component" value="Unassembled WGS sequence"/>
</dbReference>
<evidence type="ECO:0008006" key="7">
    <source>
        <dbReference type="Google" id="ProtNLM"/>
    </source>
</evidence>
<feature type="domain" description="Lsr2 dimerization" evidence="3">
    <location>
        <begin position="1"/>
        <end position="57"/>
    </location>
</feature>
<dbReference type="Pfam" id="PF23359">
    <property type="entry name" value="Lsr2_DNA-bd"/>
    <property type="match status" value="1"/>
</dbReference>
<dbReference type="Pfam" id="PF11774">
    <property type="entry name" value="Lsr2"/>
    <property type="match status" value="1"/>
</dbReference>
<keyword evidence="1" id="KW-0238">DNA-binding</keyword>
<organism evidence="5 6">
    <name type="scientific">Parenemella sanctibonifatiensis</name>
    <dbReference type="NCBI Taxonomy" id="2016505"/>
    <lineage>
        <taxon>Bacteria</taxon>
        <taxon>Bacillati</taxon>
        <taxon>Actinomycetota</taxon>
        <taxon>Actinomycetes</taxon>
        <taxon>Propionibacteriales</taxon>
        <taxon>Propionibacteriaceae</taxon>
        <taxon>Parenemella</taxon>
    </lineage>
</organism>
<evidence type="ECO:0000259" key="4">
    <source>
        <dbReference type="Pfam" id="PF23359"/>
    </source>
</evidence>
<dbReference type="InterPro" id="IPR036625">
    <property type="entry name" value="E3-bd_dom_sf"/>
</dbReference>
<evidence type="ECO:0000259" key="3">
    <source>
        <dbReference type="Pfam" id="PF11774"/>
    </source>
</evidence>
<reference evidence="5 6" key="1">
    <citation type="submission" date="2017-07" db="EMBL/GenBank/DDBJ databases">
        <title>Draft whole genome sequences of clinical Proprionibacteriaceae strains.</title>
        <authorList>
            <person name="Bernier A.-M."/>
            <person name="Bernard K."/>
            <person name="Domingo M.-C."/>
        </authorList>
    </citation>
    <scope>NUCLEOTIDE SEQUENCE [LARGE SCALE GENOMIC DNA]</scope>
    <source>
        <strain evidence="5 6">NML 160184</strain>
    </source>
</reference>
<sequence length="111" mass="12364">MAQRMHIILEDDIDGSKASHTIQFSVDGTAYEIDLNDSNEVKFREAMAQWIGHARKLPAGAAPTTKRSKRSRQTVGTPDTVVRAWAQSNGIEVSERGRVSRQVREAYEAAH</sequence>